<dbReference type="GO" id="GO:0005525">
    <property type="term" value="F:GTP binding"/>
    <property type="evidence" value="ECO:0007669"/>
    <property type="project" value="UniProtKB-UniRule"/>
</dbReference>
<dbReference type="InterPro" id="IPR053931">
    <property type="entry name" value="RapZ_C"/>
</dbReference>
<feature type="domain" description="RapZ C-terminal" evidence="7">
    <location>
        <begin position="196"/>
        <end position="314"/>
    </location>
</feature>
<dbReference type="HAMAP" id="MF_00636">
    <property type="entry name" value="RapZ_like"/>
    <property type="match status" value="1"/>
</dbReference>
<dbReference type="Pfam" id="PF03668">
    <property type="entry name" value="RapZ-like_N"/>
    <property type="match status" value="1"/>
</dbReference>
<reference evidence="8 9" key="1">
    <citation type="submission" date="2020-08" db="EMBL/GenBank/DDBJ databases">
        <title>Winkia gen. nov., sp. nov., isolated from faeces of the Anser albifrons in China.</title>
        <authorList>
            <person name="Liu Q."/>
        </authorList>
    </citation>
    <scope>NUCLEOTIDE SEQUENCE [LARGE SCALE GENOMIC DNA]</scope>
    <source>
        <strain evidence="8 9">C62</strain>
    </source>
</reference>
<evidence type="ECO:0000313" key="9">
    <source>
        <dbReference type="Proteomes" id="UP000627538"/>
    </source>
</evidence>
<dbReference type="InterPro" id="IPR027417">
    <property type="entry name" value="P-loop_NTPase"/>
</dbReference>
<dbReference type="AlphaFoldDB" id="A0A8I0KMY8"/>
<evidence type="ECO:0000313" key="8">
    <source>
        <dbReference type="EMBL" id="MBD3688716.1"/>
    </source>
</evidence>
<keyword evidence="1 4" id="KW-0547">Nucleotide-binding</keyword>
<keyword evidence="2 4" id="KW-0067">ATP-binding</keyword>
<protein>
    <submittedName>
        <fullName evidence="8">RNase adapter RapZ</fullName>
    </submittedName>
</protein>
<evidence type="ECO:0000259" key="6">
    <source>
        <dbReference type="Pfam" id="PF03668"/>
    </source>
</evidence>
<evidence type="ECO:0000256" key="5">
    <source>
        <dbReference type="SAM" id="MobiDB-lite"/>
    </source>
</evidence>
<feature type="domain" description="RapZ-like N-terminal" evidence="6">
    <location>
        <begin position="35"/>
        <end position="190"/>
    </location>
</feature>
<dbReference type="PIRSF" id="PIRSF005052">
    <property type="entry name" value="P-loopkin"/>
    <property type="match status" value="1"/>
</dbReference>
<feature type="binding site" evidence="4">
    <location>
        <begin position="41"/>
        <end position="48"/>
    </location>
    <ligand>
        <name>ATP</name>
        <dbReference type="ChEBI" id="CHEBI:30616"/>
    </ligand>
</feature>
<evidence type="ECO:0000259" key="7">
    <source>
        <dbReference type="Pfam" id="PF22740"/>
    </source>
</evidence>
<dbReference type="InterPro" id="IPR005337">
    <property type="entry name" value="RapZ-like"/>
</dbReference>
<dbReference type="RefSeq" id="WP_191070826.1">
    <property type="nucleotide sequence ID" value="NZ_CP060506.1"/>
</dbReference>
<name>A0A8I0KMY8_9ACTO</name>
<evidence type="ECO:0000256" key="4">
    <source>
        <dbReference type="HAMAP-Rule" id="MF_00636"/>
    </source>
</evidence>
<evidence type="ECO:0000256" key="1">
    <source>
        <dbReference type="ARBA" id="ARBA00022741"/>
    </source>
</evidence>
<dbReference type="PANTHER" id="PTHR30448:SF0">
    <property type="entry name" value="RNASE ADAPTER PROTEIN RAPZ"/>
    <property type="match status" value="1"/>
</dbReference>
<dbReference type="PANTHER" id="PTHR30448">
    <property type="entry name" value="RNASE ADAPTER PROTEIN RAPZ"/>
    <property type="match status" value="1"/>
</dbReference>
<evidence type="ECO:0000256" key="3">
    <source>
        <dbReference type="ARBA" id="ARBA00023134"/>
    </source>
</evidence>
<dbReference type="SUPFAM" id="SSF52540">
    <property type="entry name" value="P-loop containing nucleoside triphosphate hydrolases"/>
    <property type="match status" value="1"/>
</dbReference>
<proteinExistence type="inferred from homology"/>
<organism evidence="8 9">
    <name type="scientific">Nanchangia anserum</name>
    <dbReference type="NCBI Taxonomy" id="2692125"/>
    <lineage>
        <taxon>Bacteria</taxon>
        <taxon>Bacillati</taxon>
        <taxon>Actinomycetota</taxon>
        <taxon>Actinomycetes</taxon>
        <taxon>Actinomycetales</taxon>
        <taxon>Actinomycetaceae</taxon>
        <taxon>Nanchangia</taxon>
    </lineage>
</organism>
<dbReference type="EMBL" id="JACRUO010000001">
    <property type="protein sequence ID" value="MBD3688716.1"/>
    <property type="molecule type" value="Genomic_DNA"/>
</dbReference>
<accession>A0A8I0KMY8</accession>
<dbReference type="Pfam" id="PF22740">
    <property type="entry name" value="PapZ_C"/>
    <property type="match status" value="1"/>
</dbReference>
<dbReference type="Proteomes" id="UP000627538">
    <property type="component" value="Unassembled WGS sequence"/>
</dbReference>
<gene>
    <name evidence="8" type="primary">rapZ</name>
    <name evidence="8" type="ORF">H8R10_00445</name>
</gene>
<dbReference type="NCBIfam" id="NF003828">
    <property type="entry name" value="PRK05416.1"/>
    <property type="match status" value="1"/>
</dbReference>
<keyword evidence="3 4" id="KW-0342">GTP-binding</keyword>
<sequence length="317" mass="35071">MSVDPNDSALSPPTVPEGVPQLDADQVLPTPHQPELLIITGMSGAGRSRAAQALEDLDWYVVDNLPPHMLIPFADLMTPDGGGVHRLAAVVDARSGEFFDRLAAVLDDLQVRDVNYRIVFLDADDDTLVRRYESNRRPHPMQDGGRIMTGISRERALLAPVRSRADVLIDSSHMNVHDLARHMRDVVAGETEEQVRLTIMSFGFKHGIPLDADWVADMRYLQNPYWIAELRHLTGLDAPVADYVLNQPGAKEFGRAYVAMLTPILDGFARELKPFITVAIGCTGGRHRSVAMTEFIAAALREKGLPVRTLHRDMGKA</sequence>
<comment type="caution">
    <text evidence="8">The sequence shown here is derived from an EMBL/GenBank/DDBJ whole genome shotgun (WGS) entry which is preliminary data.</text>
</comment>
<feature type="region of interest" description="Disordered" evidence="5">
    <location>
        <begin position="1"/>
        <end position="27"/>
    </location>
</feature>
<dbReference type="InterPro" id="IPR053930">
    <property type="entry name" value="RapZ-like_N"/>
</dbReference>
<dbReference type="GO" id="GO:0005524">
    <property type="term" value="F:ATP binding"/>
    <property type="evidence" value="ECO:0007669"/>
    <property type="project" value="UniProtKB-UniRule"/>
</dbReference>
<feature type="binding site" evidence="4">
    <location>
        <begin position="92"/>
        <end position="95"/>
    </location>
    <ligand>
        <name>GTP</name>
        <dbReference type="ChEBI" id="CHEBI:37565"/>
    </ligand>
</feature>
<keyword evidence="9" id="KW-1185">Reference proteome</keyword>
<evidence type="ECO:0000256" key="2">
    <source>
        <dbReference type="ARBA" id="ARBA00022840"/>
    </source>
</evidence>